<dbReference type="AlphaFoldDB" id="A0A0D2J6R8"/>
<gene>
    <name evidence="1" type="ORF">X474_11490</name>
</gene>
<evidence type="ECO:0000313" key="1">
    <source>
        <dbReference type="EMBL" id="KIX13869.1"/>
    </source>
</evidence>
<dbReference type="Proteomes" id="UP000032233">
    <property type="component" value="Unassembled WGS sequence"/>
</dbReference>
<sequence length="46" mass="5352">MMTEPQKQQGHLKPLAVFLNPDPLHKTKAFYFETDLVSLPTERIQI</sequence>
<proteinExistence type="predicted"/>
<name>A0A0D2J6R8_9BACT</name>
<protein>
    <submittedName>
        <fullName evidence="1">Uncharacterized protein</fullName>
    </submittedName>
</protein>
<evidence type="ECO:0000313" key="2">
    <source>
        <dbReference type="Proteomes" id="UP000032233"/>
    </source>
</evidence>
<keyword evidence="2" id="KW-1185">Reference proteome</keyword>
<comment type="caution">
    <text evidence="1">The sequence shown here is derived from an EMBL/GenBank/DDBJ whole genome shotgun (WGS) entry which is preliminary data.</text>
</comment>
<organism evidence="1 2">
    <name type="scientific">Dethiosulfatarculus sandiegensis</name>
    <dbReference type="NCBI Taxonomy" id="1429043"/>
    <lineage>
        <taxon>Bacteria</taxon>
        <taxon>Pseudomonadati</taxon>
        <taxon>Thermodesulfobacteriota</taxon>
        <taxon>Desulfarculia</taxon>
        <taxon>Desulfarculales</taxon>
        <taxon>Desulfarculaceae</taxon>
        <taxon>Dethiosulfatarculus</taxon>
    </lineage>
</organism>
<dbReference type="InParanoid" id="A0A0D2J6R8"/>
<accession>A0A0D2J6R8</accession>
<dbReference type="EMBL" id="AZAC01000014">
    <property type="protein sequence ID" value="KIX13869.1"/>
    <property type="molecule type" value="Genomic_DNA"/>
</dbReference>
<reference evidence="1 2" key="1">
    <citation type="submission" date="2013-11" db="EMBL/GenBank/DDBJ databases">
        <title>Metagenomic analysis of a methanogenic consortium involved in long chain n-alkane degradation.</title>
        <authorList>
            <person name="Davidova I.A."/>
            <person name="Callaghan A.V."/>
            <person name="Wawrik B."/>
            <person name="Pruitt S."/>
            <person name="Marks C."/>
            <person name="Duncan K.E."/>
            <person name="Suflita J.M."/>
        </authorList>
    </citation>
    <scope>NUCLEOTIDE SEQUENCE [LARGE SCALE GENOMIC DNA]</scope>
    <source>
        <strain evidence="1 2">SPR</strain>
    </source>
</reference>